<dbReference type="RefSeq" id="WP_348262588.1">
    <property type="nucleotide sequence ID" value="NZ_CP121196.1"/>
</dbReference>
<evidence type="ECO:0000256" key="1">
    <source>
        <dbReference type="SAM" id="SignalP"/>
    </source>
</evidence>
<dbReference type="SUPFAM" id="SSF69322">
    <property type="entry name" value="Tricorn protease domain 2"/>
    <property type="match status" value="1"/>
</dbReference>
<dbReference type="Gene3D" id="2.130.10.10">
    <property type="entry name" value="YVTN repeat-like/Quinoprotein amine dehydrogenase"/>
    <property type="match status" value="1"/>
</dbReference>
<reference evidence="2" key="1">
    <citation type="submission" date="2023-03" db="EMBL/GenBank/DDBJ databases">
        <title>Edaphobacter sp.</title>
        <authorList>
            <person name="Huber K.J."/>
            <person name="Papendorf J."/>
            <person name="Pilke C."/>
            <person name="Bunk B."/>
            <person name="Sproeer C."/>
            <person name="Pester M."/>
        </authorList>
    </citation>
    <scope>NUCLEOTIDE SEQUENCE</scope>
    <source>
        <strain evidence="2">DSM 110680</strain>
    </source>
</reference>
<feature type="chain" id="PRO_5043425510" evidence="1">
    <location>
        <begin position="26"/>
        <end position="391"/>
    </location>
</feature>
<dbReference type="Pfam" id="PF10282">
    <property type="entry name" value="Lactonase"/>
    <property type="match status" value="1"/>
</dbReference>
<keyword evidence="1" id="KW-0732">Signal</keyword>
<organism evidence="2">
    <name type="scientific">Telmatobacter sp. DSM 110680</name>
    <dbReference type="NCBI Taxonomy" id="3036704"/>
    <lineage>
        <taxon>Bacteria</taxon>
        <taxon>Pseudomonadati</taxon>
        <taxon>Acidobacteriota</taxon>
        <taxon>Terriglobia</taxon>
        <taxon>Terriglobales</taxon>
        <taxon>Acidobacteriaceae</taxon>
        <taxon>Telmatobacter</taxon>
    </lineage>
</organism>
<proteinExistence type="predicted"/>
<feature type="signal peptide" evidence="1">
    <location>
        <begin position="1"/>
        <end position="25"/>
    </location>
</feature>
<dbReference type="AlphaFoldDB" id="A0AAU7DJU1"/>
<name>A0AAU7DJU1_9BACT</name>
<dbReference type="InterPro" id="IPR015943">
    <property type="entry name" value="WD40/YVTN_repeat-like_dom_sf"/>
</dbReference>
<dbReference type="EMBL" id="CP121196">
    <property type="protein sequence ID" value="XBH17357.1"/>
    <property type="molecule type" value="Genomic_DNA"/>
</dbReference>
<evidence type="ECO:0000313" key="2">
    <source>
        <dbReference type="EMBL" id="XBH17357.1"/>
    </source>
</evidence>
<gene>
    <name evidence="2" type="ORF">P8935_22675</name>
</gene>
<dbReference type="InterPro" id="IPR019405">
    <property type="entry name" value="Lactonase_7-beta_prop"/>
</dbReference>
<accession>A0AAU7DJU1</accession>
<protein>
    <submittedName>
        <fullName evidence="2">Beta-propeller fold lactonase family protein</fullName>
    </submittedName>
</protein>
<sequence length="391" mass="39197">MKIRYWASLAIAALCLTGCSGFWNALPSTGGGTGTTTLSSGDFYVLNVATSQMVGLYVNAGTLTAIGNPYTLSAAPIAITVAPNNAFLYVSTLGGIFVYTINVSTGQLTLGNNGQAITPDAATAMQVDPSNSWLIEGGTGTQVINAIKINSSTGVLAVSGEAQITAALPKTTVNQVAISPDGTFLLVANGSGGTVTIPFNAANNSPFGSVGVINPVSATGASLSVAFDPIVTGSSAPRLFYIGETVATSGSNTGGLRAFNFSTVKEISGSPYAIGGLAPSSILPFSTGDFVYVVSRQTSSGATGVIAGFSVTSASSAFTLTALGSTFTTGSNPQGLVEDSTHAFVFAVDFTGSPDLIGYTIDSTKPGYLDPVISNSTGTDPVQAGAIGALH</sequence>